<gene>
    <name evidence="2" type="ORF">JCM19239_4010</name>
</gene>
<comment type="caution">
    <text evidence="2">The sequence shown here is derived from an EMBL/GenBank/DDBJ whole genome shotgun (WGS) entry which is preliminary data.</text>
</comment>
<proteinExistence type="predicted"/>
<evidence type="ECO:0000313" key="2">
    <source>
        <dbReference type="EMBL" id="GAL24307.1"/>
    </source>
</evidence>
<evidence type="ECO:0000256" key="1">
    <source>
        <dbReference type="SAM" id="MobiDB-lite"/>
    </source>
</evidence>
<evidence type="ECO:0000313" key="3">
    <source>
        <dbReference type="Proteomes" id="UP000029223"/>
    </source>
</evidence>
<feature type="region of interest" description="Disordered" evidence="1">
    <location>
        <begin position="24"/>
        <end position="43"/>
    </location>
</feature>
<keyword evidence="3" id="KW-1185">Reference proteome</keyword>
<organism evidence="2 3">
    <name type="scientific">Vibrio variabilis</name>
    <dbReference type="NCBI Taxonomy" id="990271"/>
    <lineage>
        <taxon>Bacteria</taxon>
        <taxon>Pseudomonadati</taxon>
        <taxon>Pseudomonadota</taxon>
        <taxon>Gammaproteobacteria</taxon>
        <taxon>Vibrionales</taxon>
        <taxon>Vibrionaceae</taxon>
        <taxon>Vibrio</taxon>
    </lineage>
</organism>
<dbReference type="Proteomes" id="UP000029223">
    <property type="component" value="Unassembled WGS sequence"/>
</dbReference>
<reference evidence="3" key="2">
    <citation type="submission" date="2014-09" db="EMBL/GenBank/DDBJ databases">
        <authorList>
            <consortium name="NBRP consortium"/>
            <person name="Sawabe T."/>
            <person name="Meirelles P."/>
            <person name="Nakanishi M."/>
            <person name="Sayaka M."/>
            <person name="Hattori M."/>
            <person name="Ohkuma M."/>
        </authorList>
    </citation>
    <scope>NUCLEOTIDE SEQUENCE [LARGE SCALE GENOMIC DNA]</scope>
    <source>
        <strain evidence="3">JCM 19239</strain>
    </source>
</reference>
<protein>
    <submittedName>
        <fullName evidence="2">Uncharacterized protein</fullName>
    </submittedName>
</protein>
<name>A0ABQ0J6H1_9VIBR</name>
<sequence length="43" mass="4908">MDGRDEAKKKVEIGSTLCKRMLTGKQTAKKQKGRRSVLFNLQK</sequence>
<dbReference type="EMBL" id="BBMS01000003">
    <property type="protein sequence ID" value="GAL24307.1"/>
    <property type="molecule type" value="Genomic_DNA"/>
</dbReference>
<accession>A0ABQ0J6H1</accession>
<reference evidence="3" key="1">
    <citation type="submission" date="2014-09" db="EMBL/GenBank/DDBJ databases">
        <title>Vibrio variabilis JCM 19239. (C206) whole genome shotgun sequence.</title>
        <authorList>
            <person name="Sawabe T."/>
            <person name="Meirelles P."/>
            <person name="Nakanishi M."/>
            <person name="Sayaka M."/>
            <person name="Hattori M."/>
            <person name="Ohkuma M."/>
        </authorList>
    </citation>
    <scope>NUCLEOTIDE SEQUENCE [LARGE SCALE GENOMIC DNA]</scope>
    <source>
        <strain evidence="3">JCM 19239</strain>
    </source>
</reference>